<evidence type="ECO:0000256" key="2">
    <source>
        <dbReference type="ARBA" id="ARBA00022801"/>
    </source>
</evidence>
<dbReference type="GO" id="GO:0017000">
    <property type="term" value="P:antibiotic biosynthetic process"/>
    <property type="evidence" value="ECO:0007669"/>
    <property type="project" value="InterPro"/>
</dbReference>
<protein>
    <submittedName>
        <fullName evidence="7">Penicillin amidase</fullName>
    </submittedName>
</protein>
<accession>A0A1G6V1W3</accession>
<dbReference type="PIRSF" id="PIRSF001227">
    <property type="entry name" value="Pen_acylase"/>
    <property type="match status" value="1"/>
</dbReference>
<proteinExistence type="inferred from homology"/>
<dbReference type="SUPFAM" id="SSF56235">
    <property type="entry name" value="N-terminal nucleophile aminohydrolases (Ntn hydrolases)"/>
    <property type="match status" value="1"/>
</dbReference>
<name>A0A1G6V1W3_9BACT</name>
<dbReference type="InterPro" id="IPR014395">
    <property type="entry name" value="Pen/GL7ACA/AHL_acylase"/>
</dbReference>
<feature type="binding site" evidence="5">
    <location>
        <position position="324"/>
    </location>
    <ligand>
        <name>Ca(2+)</name>
        <dbReference type="ChEBI" id="CHEBI:29108"/>
    </ligand>
</feature>
<keyword evidence="6" id="KW-0812">Transmembrane</keyword>
<sequence>MKKIGIAFGVFLLLGVVVILLLISVHTPQYEGKIKIQGLENSVEVYFDEHGIPHIYGQNEKDTYHALGYLHAQDRLFQMEMMRRVGTGTLAELLGEELVDIDRFFRTLGIPAYASITTAQLQEEYSTPWREATEAYISGVNEFIENGNLPLEYRLLGQKPRAFSINDIHAITGYMSFTFAVALKTDPLVTLIHRKLGDNYLNALSVEMLPEHHFIPNHYPDSIKTPLKTTKPSLISLLDKLPVPELEGSNSWVVSGKKSKSGQVLFANDTHIGFSSPSVWYEAHLIYPGFEFYGNHLAGVPFGLVGHSRHHSIGLTMFENDDQDFFELELDPQNPNAYKYGEEYLPFEILNESITVKGQEPVNLEIKKSIHGPVMNGVVPEIEALTSNPVASWWVYLNEKNRALEALYRMNHAKDIHEVAQAAELIHAPGLNIMYGDSIGNIAWWAAAKLPIRSEKVHSKIFADGSDPETLPSQWYPFTENPMSINPVSGYVITANNQPDTLINGKLFPGYYYPGERWKRVADALESRNDWTINDLKDVQLETVNERSPETLRYIVGQIDRRDFEEFDAVFKYMENWKGDHQVNEIAPTIYYKLIYHIYRLSMEDEIGEAALEAYLNTFMMIRSTSFFIQNEENPWWDDVNTLEKESQGDIFKKSLAITLQELKAQFGDDITKWRWEKSIIAEHPHPLGSKKPLDKIFNVKTQATPANEESINKLAFNLNGEGIYRVRSGPAMRILIDFADVARSYSVLPTGQSGNRFSPYYKDQADLFANGKYRWQYMDRNDIIKSAGEPLILKPE</sequence>
<dbReference type="CDD" id="cd03747">
    <property type="entry name" value="Ntn_PGA_like"/>
    <property type="match status" value="1"/>
</dbReference>
<dbReference type="InterPro" id="IPR043147">
    <property type="entry name" value="Penicillin_amidase_A-knob"/>
</dbReference>
<keyword evidence="8" id="KW-1185">Reference proteome</keyword>
<reference evidence="8" key="1">
    <citation type="submission" date="2016-10" db="EMBL/GenBank/DDBJ databases">
        <authorList>
            <person name="Varghese N."/>
            <person name="Submissions S."/>
        </authorList>
    </citation>
    <scope>NUCLEOTIDE SEQUENCE [LARGE SCALE GENOMIC DNA]</scope>
    <source>
        <strain evidence="8">DSM 23095</strain>
    </source>
</reference>
<feature type="active site" description="Nucleophile" evidence="4">
    <location>
        <position position="249"/>
    </location>
</feature>
<dbReference type="PANTHER" id="PTHR34218:SF5">
    <property type="entry name" value="PENICILLIN ACYLASE FAMILY PROTEIN"/>
    <property type="match status" value="1"/>
</dbReference>
<keyword evidence="3" id="KW-0865">Zymogen</keyword>
<evidence type="ECO:0000256" key="4">
    <source>
        <dbReference type="PIRSR" id="PIRSR001227-1"/>
    </source>
</evidence>
<evidence type="ECO:0000256" key="5">
    <source>
        <dbReference type="PIRSR" id="PIRSR001227-2"/>
    </source>
</evidence>
<dbReference type="Gene3D" id="2.30.120.10">
    <property type="match status" value="1"/>
</dbReference>
<dbReference type="Gene3D" id="3.60.20.10">
    <property type="entry name" value="Glutamine Phosphoribosylpyrophosphate, subunit 1, domain 1"/>
    <property type="match status" value="1"/>
</dbReference>
<dbReference type="InterPro" id="IPR002692">
    <property type="entry name" value="S45"/>
</dbReference>
<dbReference type="InterPro" id="IPR043146">
    <property type="entry name" value="Penicillin_amidase_N_B-knob"/>
</dbReference>
<evidence type="ECO:0000256" key="1">
    <source>
        <dbReference type="ARBA" id="ARBA00006586"/>
    </source>
</evidence>
<dbReference type="InterPro" id="IPR029055">
    <property type="entry name" value="Ntn_hydrolases_N"/>
</dbReference>
<organism evidence="7 8">
    <name type="scientific">Algoriphagus faecimaris</name>
    <dbReference type="NCBI Taxonomy" id="686796"/>
    <lineage>
        <taxon>Bacteria</taxon>
        <taxon>Pseudomonadati</taxon>
        <taxon>Bacteroidota</taxon>
        <taxon>Cytophagia</taxon>
        <taxon>Cytophagales</taxon>
        <taxon>Cyclobacteriaceae</taxon>
        <taxon>Algoriphagus</taxon>
    </lineage>
</organism>
<keyword evidence="6" id="KW-1133">Transmembrane helix</keyword>
<dbReference type="Gene3D" id="1.10.439.10">
    <property type="entry name" value="Penicillin Amidohydrolase, domain 1"/>
    <property type="match status" value="1"/>
</dbReference>
<feature type="transmembrane region" description="Helical" evidence="6">
    <location>
        <begin position="6"/>
        <end position="25"/>
    </location>
</feature>
<dbReference type="GO" id="GO:0046872">
    <property type="term" value="F:metal ion binding"/>
    <property type="evidence" value="ECO:0007669"/>
    <property type="project" value="UniProtKB-KW"/>
</dbReference>
<keyword evidence="6" id="KW-0472">Membrane</keyword>
<dbReference type="Pfam" id="PF01804">
    <property type="entry name" value="Penicil_amidase"/>
    <property type="match status" value="1"/>
</dbReference>
<dbReference type="AlphaFoldDB" id="A0A1G6V1W3"/>
<dbReference type="OrthoDB" id="9759796at2"/>
<gene>
    <name evidence="7" type="ORF">SAMN04488104_103147</name>
</gene>
<comment type="cofactor">
    <cofactor evidence="5">
        <name>Ca(2+)</name>
        <dbReference type="ChEBI" id="CHEBI:29108"/>
    </cofactor>
    <text evidence="5">Binds 1 Ca(2+) ion per dimer.</text>
</comment>
<comment type="similarity">
    <text evidence="1">Belongs to the peptidase S45 family.</text>
</comment>
<dbReference type="Proteomes" id="UP000199060">
    <property type="component" value="Unassembled WGS sequence"/>
</dbReference>
<evidence type="ECO:0000256" key="6">
    <source>
        <dbReference type="SAM" id="Phobius"/>
    </source>
</evidence>
<dbReference type="Gene3D" id="1.10.1400.10">
    <property type="match status" value="1"/>
</dbReference>
<feature type="binding site" evidence="5">
    <location>
        <position position="321"/>
    </location>
    <ligand>
        <name>Ca(2+)</name>
        <dbReference type="ChEBI" id="CHEBI:29108"/>
    </ligand>
</feature>
<dbReference type="GO" id="GO:0016811">
    <property type="term" value="F:hydrolase activity, acting on carbon-nitrogen (but not peptide) bonds, in linear amides"/>
    <property type="evidence" value="ECO:0007669"/>
    <property type="project" value="InterPro"/>
</dbReference>
<dbReference type="STRING" id="686796.SAMN04488104_103147"/>
<dbReference type="PANTHER" id="PTHR34218">
    <property type="entry name" value="PEPTIDASE S45 PENICILLIN AMIDASE"/>
    <property type="match status" value="1"/>
</dbReference>
<keyword evidence="2" id="KW-0378">Hydrolase</keyword>
<keyword evidence="5" id="KW-0479">Metal-binding</keyword>
<dbReference type="EMBL" id="FNAC01000031">
    <property type="protein sequence ID" value="SDD46855.1"/>
    <property type="molecule type" value="Genomic_DNA"/>
</dbReference>
<evidence type="ECO:0000313" key="8">
    <source>
        <dbReference type="Proteomes" id="UP000199060"/>
    </source>
</evidence>
<dbReference type="RefSeq" id="WP_087940283.1">
    <property type="nucleotide sequence ID" value="NZ_FNAC01000031.1"/>
</dbReference>
<evidence type="ECO:0000313" key="7">
    <source>
        <dbReference type="EMBL" id="SDD46855.1"/>
    </source>
</evidence>
<dbReference type="InterPro" id="IPR023343">
    <property type="entry name" value="Penicillin_amidase_dom1"/>
</dbReference>
<evidence type="ECO:0000256" key="3">
    <source>
        <dbReference type="ARBA" id="ARBA00023145"/>
    </source>
</evidence>
<keyword evidence="5" id="KW-0106">Calcium</keyword>